<keyword evidence="1" id="KW-0472">Membrane</keyword>
<feature type="transmembrane region" description="Helical" evidence="1">
    <location>
        <begin position="66"/>
        <end position="85"/>
    </location>
</feature>
<dbReference type="EMBL" id="PNCL01000056">
    <property type="protein sequence ID" value="TMP58562.1"/>
    <property type="molecule type" value="Genomic_DNA"/>
</dbReference>
<evidence type="ECO:0000313" key="2">
    <source>
        <dbReference type="EMBL" id="TMP43879.1"/>
    </source>
</evidence>
<evidence type="ECO:0000256" key="1">
    <source>
        <dbReference type="SAM" id="Phobius"/>
    </source>
</evidence>
<comment type="caution">
    <text evidence="3">The sequence shown here is derived from an EMBL/GenBank/DDBJ whole genome shotgun (WGS) entry which is preliminary data.</text>
</comment>
<organism evidence="3 5">
    <name type="scientific">Pseudoalteromonas citrea</name>
    <dbReference type="NCBI Taxonomy" id="43655"/>
    <lineage>
        <taxon>Bacteria</taxon>
        <taxon>Pseudomonadati</taxon>
        <taxon>Pseudomonadota</taxon>
        <taxon>Gammaproteobacteria</taxon>
        <taxon>Alteromonadales</taxon>
        <taxon>Pseudoalteromonadaceae</taxon>
        <taxon>Pseudoalteromonas</taxon>
    </lineage>
</organism>
<keyword evidence="1" id="KW-1133">Transmembrane helix</keyword>
<reference evidence="5" key="2">
    <citation type="submission" date="2019-06" db="EMBL/GenBank/DDBJ databases">
        <title>Co-occurence of chitin degradation, pigmentation and bioactivity in marine Pseudoalteromonas.</title>
        <authorList>
            <person name="Sonnenschein E.C."/>
            <person name="Bech P.K."/>
        </authorList>
    </citation>
    <scope>NUCLEOTIDE SEQUENCE [LARGE SCALE GENOMIC DNA]</scope>
    <source>
        <strain evidence="5">S2231</strain>
        <strain evidence="2">S2233</strain>
    </source>
</reference>
<dbReference type="AlphaFoldDB" id="A0A5S3XNQ0"/>
<dbReference type="RefSeq" id="WP_138596241.1">
    <property type="nucleotide sequence ID" value="NZ_PNCK01000026.1"/>
</dbReference>
<feature type="transmembrane region" description="Helical" evidence="1">
    <location>
        <begin position="33"/>
        <end position="54"/>
    </location>
</feature>
<evidence type="ECO:0000313" key="5">
    <source>
        <dbReference type="Proteomes" id="UP000307706"/>
    </source>
</evidence>
<keyword evidence="4" id="KW-1185">Reference proteome</keyword>
<sequence>MWHKTIAGLLSGLIVMILVPSSISLLFPNYIGVVLALGLIFALSAWAGVMTWCYAADNSKQAWLRAAKASVPTIIIFIGIFFTAAGPTV</sequence>
<protein>
    <submittedName>
        <fullName evidence="3">Uncharacterized protein</fullName>
    </submittedName>
</protein>
<keyword evidence="1" id="KW-0812">Transmembrane</keyword>
<reference evidence="3 5" key="1">
    <citation type="submission" date="2017-12" db="EMBL/GenBank/DDBJ databases">
        <authorList>
            <person name="Paulsen S."/>
            <person name="Gram L.K."/>
        </authorList>
    </citation>
    <scope>NUCLEOTIDE SEQUENCE [LARGE SCALE GENOMIC DNA]</scope>
    <source>
        <strain evidence="3 5">S2231</strain>
        <strain evidence="2">S2233</strain>
    </source>
</reference>
<feature type="transmembrane region" description="Helical" evidence="1">
    <location>
        <begin position="7"/>
        <end position="27"/>
    </location>
</feature>
<gene>
    <name evidence="3" type="ORF">CWB96_11850</name>
    <name evidence="2" type="ORF">CWB97_07640</name>
</gene>
<dbReference type="OrthoDB" id="6293459at2"/>
<dbReference type="EMBL" id="PNCK01000026">
    <property type="protein sequence ID" value="TMP43879.1"/>
    <property type="molecule type" value="Genomic_DNA"/>
</dbReference>
<evidence type="ECO:0000313" key="3">
    <source>
        <dbReference type="EMBL" id="TMP58562.1"/>
    </source>
</evidence>
<proteinExistence type="predicted"/>
<dbReference type="Proteomes" id="UP000305730">
    <property type="component" value="Unassembled WGS sequence"/>
</dbReference>
<name>A0A5S3XNQ0_9GAMM</name>
<evidence type="ECO:0000313" key="4">
    <source>
        <dbReference type="Proteomes" id="UP000305730"/>
    </source>
</evidence>
<reference evidence="3" key="3">
    <citation type="submission" date="2019-09" db="EMBL/GenBank/DDBJ databases">
        <title>Co-occurence of chitin degradation, pigmentation and bioactivity in marine Pseudoalteromonas.</title>
        <authorList>
            <person name="Sonnenschein E.C."/>
            <person name="Bech P.K."/>
        </authorList>
    </citation>
    <scope>NUCLEOTIDE SEQUENCE</scope>
    <source>
        <strain evidence="3">S2231</strain>
        <strain evidence="4">S2233</strain>
    </source>
</reference>
<dbReference type="Proteomes" id="UP000307706">
    <property type="component" value="Unassembled WGS sequence"/>
</dbReference>
<accession>A0A5S3XNQ0</accession>